<evidence type="ECO:0000259" key="2">
    <source>
        <dbReference type="Pfam" id="PF04326"/>
    </source>
</evidence>
<feature type="compositionally biased region" description="Basic and acidic residues" evidence="1">
    <location>
        <begin position="76"/>
        <end position="86"/>
    </location>
</feature>
<name>A0A8S3SGE9_MYTED</name>
<dbReference type="Proteomes" id="UP000683360">
    <property type="component" value="Unassembled WGS sequence"/>
</dbReference>
<proteinExistence type="predicted"/>
<dbReference type="InterPro" id="IPR038461">
    <property type="entry name" value="Schlafen_AlbA_2_dom_sf"/>
</dbReference>
<feature type="domain" description="Schlafen AlbA-2" evidence="2">
    <location>
        <begin position="261"/>
        <end position="378"/>
    </location>
</feature>
<dbReference type="InterPro" id="IPR027417">
    <property type="entry name" value="P-loop_NTPase"/>
</dbReference>
<dbReference type="Gene3D" id="3.30.950.30">
    <property type="entry name" value="Schlafen, AAA domain"/>
    <property type="match status" value="1"/>
</dbReference>
<evidence type="ECO:0000256" key="1">
    <source>
        <dbReference type="SAM" id="MobiDB-lite"/>
    </source>
</evidence>
<keyword evidence="4" id="KW-1185">Reference proteome</keyword>
<gene>
    <name evidence="3" type="ORF">MEDL_29765</name>
</gene>
<protein>
    <recommendedName>
        <fullName evidence="2">Schlafen AlbA-2 domain-containing protein</fullName>
    </recommendedName>
</protein>
<accession>A0A8S3SGE9</accession>
<evidence type="ECO:0000313" key="3">
    <source>
        <dbReference type="EMBL" id="CAG2216001.1"/>
    </source>
</evidence>
<evidence type="ECO:0000313" key="4">
    <source>
        <dbReference type="Proteomes" id="UP000683360"/>
    </source>
</evidence>
<feature type="region of interest" description="Disordered" evidence="1">
    <location>
        <begin position="1"/>
        <end position="96"/>
    </location>
</feature>
<dbReference type="InterPro" id="IPR007421">
    <property type="entry name" value="Schlafen_AlbA_2_dom"/>
</dbReference>
<comment type="caution">
    <text evidence="3">The sequence shown here is derived from an EMBL/GenBank/DDBJ whole genome shotgun (WGS) entry which is preliminary data.</text>
</comment>
<dbReference type="EMBL" id="CAJPWZ010001462">
    <property type="protein sequence ID" value="CAG2216001.1"/>
    <property type="molecule type" value="Genomic_DNA"/>
</dbReference>
<dbReference type="Gene3D" id="3.40.50.300">
    <property type="entry name" value="P-loop containing nucleotide triphosphate hydrolases"/>
    <property type="match status" value="1"/>
</dbReference>
<dbReference type="SUPFAM" id="SSF52540">
    <property type="entry name" value="P-loop containing nucleoside triphosphate hydrolases"/>
    <property type="match status" value="1"/>
</dbReference>
<organism evidence="3 4">
    <name type="scientific">Mytilus edulis</name>
    <name type="common">Blue mussel</name>
    <dbReference type="NCBI Taxonomy" id="6550"/>
    <lineage>
        <taxon>Eukaryota</taxon>
        <taxon>Metazoa</taxon>
        <taxon>Spiralia</taxon>
        <taxon>Lophotrochozoa</taxon>
        <taxon>Mollusca</taxon>
        <taxon>Bivalvia</taxon>
        <taxon>Autobranchia</taxon>
        <taxon>Pteriomorphia</taxon>
        <taxon>Mytilida</taxon>
        <taxon>Mytiloidea</taxon>
        <taxon>Mytilidae</taxon>
        <taxon>Mytilinae</taxon>
        <taxon>Mytilus</taxon>
    </lineage>
</organism>
<feature type="compositionally biased region" description="Polar residues" evidence="1">
    <location>
        <begin position="60"/>
        <end position="71"/>
    </location>
</feature>
<reference evidence="3" key="1">
    <citation type="submission" date="2021-03" db="EMBL/GenBank/DDBJ databases">
        <authorList>
            <person name="Bekaert M."/>
        </authorList>
    </citation>
    <scope>NUCLEOTIDE SEQUENCE</scope>
</reference>
<dbReference type="OrthoDB" id="6140382at2759"/>
<sequence length="1339" mass="153778">MDSEKRTNIQQDGTDGGSPEEGVNCQAVGQSNIDNPTTNTKLGDSVMVACEENKSDDQRQNTWNSDSTIKLSSTVKESETEKESKKPNASAKSFTSKSDATTNLNIYQSISININRKMPKQLDAIMQLVCACLNFNTTITLALINRDFETAETKHFDEWYDRLEKNMKLHFIDTPADLIKLDKSSHCNSEIILLHIRPGKLLCSLDTFLYFPSVSSVCQVKNEKAIDILTQKKHIGELPSHHDESFIYKRTVAGLRREHVDVQFKETTPKHTPKDIADMASKYISAFANHKGGCIYFGIEDKQALVVGVDLSTINEGVIVKSLEERIKNMQWIQSPLSMKKGQHWDVRFEQIADKPTDLKGKLLKVIVVSVAEIPGGVFTAVPESYYADNDGNVLPYLDLTKWKQELINSYKEFPATKADLQETNEKLDSIQKDKAGNTIVWVSEKDTVVPMENNITDWMLVRNPIHTERNYSLLSEFMTSKKCVILKGMVGTGKTELALKYCYHVSKKKDTSTWIFKCTDKFSLEQSMREICHDCLSIHEVPKNRDEEFQDKVIEKLAEVIVTNIRNGRQDISHIFLFDDVKEMTRFSVDGFLHKCLCTYNIKCIVTTVLAFEPEDDLRIIDITGFTDDEALDFLREGKKLNSSEKEDANQIAQKFSCNPKGLHIARTYMKYLRLTFGGFVKRLQLPSDFLKVEESRVITGTVSNRLFLSLITILHEIHHQYQEKNQLEVFEMLLMLQYLHVEKIPVTIFSNINTEGSGMDVDDLVHVVDNCSFGIVEGQDDGMYDNRLLRTHDLVVSALAIYCEREDVNISLKKELVEKLLGSLFLLMDKDNESRNSFKHHTLLLPHARAVINHLNAYNEKTPNVTSKVCLQNTELIVKMIYMNDLVGFISSYSETCTFSHLYFEQAKCFLFQMLNLDVEKFNAEITASCESLTDIESMTKVAIQCASPICKAILNFVQNKDQMQVLQKVAKEYLLNKNRNAADVELLKCKLRKTNLERRTKLTEDEYKQLSKEGYAIPEYLLGAFFLYEIVTSFLYTYGRLMFYLPGSSKPKEARSFCLYLYIAQRLHTCLCNNQYGSNLEMEQCSEFPLDNDTKDSSIPKAFQDTANPYRNLDNFDILSTMHIERSVIQSTMDPALEITEPDYDIFQANLTICEDRLNESKNYIEFGIVKLNTDRNDFNKMLWLKQITRVFRVLLTNNTNLHSEGLKLAQKLSKEIQKMENSMAYPSLQISLGELYLDLGETMFAESCFRDLIPNFEDKGIEKLYLNKYQRRSCINYIKCRIENYQDKHHHLETLAKITAFSRGLTNHTRQLEKMQKLEIMLNQKLKSTSEQESL</sequence>
<dbReference type="Pfam" id="PF04326">
    <property type="entry name" value="SLFN_AlbA_2"/>
    <property type="match status" value="1"/>
</dbReference>
<feature type="compositionally biased region" description="Polar residues" evidence="1">
    <location>
        <begin position="27"/>
        <end position="42"/>
    </location>
</feature>